<dbReference type="EMBL" id="JAAAUQ010002039">
    <property type="protein sequence ID" value="KAF9128789.1"/>
    <property type="molecule type" value="Genomic_DNA"/>
</dbReference>
<dbReference type="InterPro" id="IPR027417">
    <property type="entry name" value="P-loop_NTPase"/>
</dbReference>
<comment type="caution">
    <text evidence="1">The sequence shown here is derived from an EMBL/GenBank/DDBJ whole genome shotgun (WGS) entry which is preliminary data.</text>
</comment>
<dbReference type="Proteomes" id="UP000748756">
    <property type="component" value="Unassembled WGS sequence"/>
</dbReference>
<gene>
    <name evidence="1" type="ORF">BG015_004286</name>
</gene>
<name>A0A9P5RF91_9FUNG</name>
<keyword evidence="2" id="KW-1185">Reference proteome</keyword>
<reference evidence="1" key="1">
    <citation type="journal article" date="2020" name="Fungal Divers.">
        <title>Resolving the Mortierellaceae phylogeny through synthesis of multi-gene phylogenetics and phylogenomics.</title>
        <authorList>
            <person name="Vandepol N."/>
            <person name="Liber J."/>
            <person name="Desiro A."/>
            <person name="Na H."/>
            <person name="Kennedy M."/>
            <person name="Barry K."/>
            <person name="Grigoriev I.V."/>
            <person name="Miller A.N."/>
            <person name="O'Donnell K."/>
            <person name="Stajich J.E."/>
            <person name="Bonito G."/>
        </authorList>
    </citation>
    <scope>NUCLEOTIDE SEQUENCE</scope>
    <source>
        <strain evidence="1">NRRL 6426</strain>
    </source>
</reference>
<sequence>MAYWPRSVIAIISPLIALMNDQQQKLVNAKIPHVVLSGDNSDTIDIDMINRICKGEFRAVFMSPEIIFGSSPTSKLVQGL</sequence>
<organism evidence="1 2">
    <name type="scientific">Linnemannia schmuckeri</name>
    <dbReference type="NCBI Taxonomy" id="64567"/>
    <lineage>
        <taxon>Eukaryota</taxon>
        <taxon>Fungi</taxon>
        <taxon>Fungi incertae sedis</taxon>
        <taxon>Mucoromycota</taxon>
        <taxon>Mortierellomycotina</taxon>
        <taxon>Mortierellomycetes</taxon>
        <taxon>Mortierellales</taxon>
        <taxon>Mortierellaceae</taxon>
        <taxon>Linnemannia</taxon>
    </lineage>
</organism>
<proteinExistence type="predicted"/>
<dbReference type="Gene3D" id="3.40.50.300">
    <property type="entry name" value="P-loop containing nucleotide triphosphate hydrolases"/>
    <property type="match status" value="1"/>
</dbReference>
<dbReference type="OrthoDB" id="10261556at2759"/>
<dbReference type="SUPFAM" id="SSF52540">
    <property type="entry name" value="P-loop containing nucleoside triphosphate hydrolases"/>
    <property type="match status" value="1"/>
</dbReference>
<evidence type="ECO:0000313" key="1">
    <source>
        <dbReference type="EMBL" id="KAF9128789.1"/>
    </source>
</evidence>
<protein>
    <submittedName>
        <fullName evidence="1">Uncharacterized protein</fullName>
    </submittedName>
</protein>
<accession>A0A9P5RF91</accession>
<evidence type="ECO:0000313" key="2">
    <source>
        <dbReference type="Proteomes" id="UP000748756"/>
    </source>
</evidence>
<dbReference type="AlphaFoldDB" id="A0A9P5RF91"/>